<dbReference type="GO" id="GO:0022857">
    <property type="term" value="F:transmembrane transporter activity"/>
    <property type="evidence" value="ECO:0007669"/>
    <property type="project" value="InterPro"/>
</dbReference>
<feature type="transmembrane region" description="Helical" evidence="6">
    <location>
        <begin position="402"/>
        <end position="423"/>
    </location>
</feature>
<evidence type="ECO:0000256" key="6">
    <source>
        <dbReference type="SAM" id="Phobius"/>
    </source>
</evidence>
<keyword evidence="2" id="KW-0813">Transport</keyword>
<dbReference type="InterPro" id="IPR036259">
    <property type="entry name" value="MFS_trans_sf"/>
</dbReference>
<dbReference type="PANTHER" id="PTHR23506:SF23">
    <property type="entry name" value="GH10249P"/>
    <property type="match status" value="1"/>
</dbReference>
<evidence type="ECO:0000256" key="3">
    <source>
        <dbReference type="ARBA" id="ARBA00022692"/>
    </source>
</evidence>
<dbReference type="CDD" id="cd17325">
    <property type="entry name" value="MFS_MdtG_SLC18_like"/>
    <property type="match status" value="1"/>
</dbReference>
<evidence type="ECO:0000256" key="4">
    <source>
        <dbReference type="ARBA" id="ARBA00022989"/>
    </source>
</evidence>
<dbReference type="GO" id="GO:0016020">
    <property type="term" value="C:membrane"/>
    <property type="evidence" value="ECO:0007669"/>
    <property type="project" value="UniProtKB-SubCell"/>
</dbReference>
<dbReference type="AlphaFoldDB" id="A0A5N6XI63"/>
<feature type="transmembrane region" description="Helical" evidence="6">
    <location>
        <begin position="17"/>
        <end position="41"/>
    </location>
</feature>
<keyword evidence="4 6" id="KW-1133">Transmembrane helix</keyword>
<keyword evidence="9" id="KW-1185">Reference proteome</keyword>
<dbReference type="InterPro" id="IPR050930">
    <property type="entry name" value="MFS_Vesicular_Transporter"/>
</dbReference>
<dbReference type="InterPro" id="IPR011701">
    <property type="entry name" value="MFS"/>
</dbReference>
<evidence type="ECO:0000256" key="5">
    <source>
        <dbReference type="ARBA" id="ARBA00023136"/>
    </source>
</evidence>
<evidence type="ECO:0000259" key="7">
    <source>
        <dbReference type="PROSITE" id="PS50850"/>
    </source>
</evidence>
<feature type="transmembrane region" description="Helical" evidence="6">
    <location>
        <begin position="120"/>
        <end position="138"/>
    </location>
</feature>
<keyword evidence="5 6" id="KW-0472">Membrane</keyword>
<dbReference type="Pfam" id="PF07690">
    <property type="entry name" value="MFS_1"/>
    <property type="match status" value="1"/>
</dbReference>
<gene>
    <name evidence="8" type="ORF">BDV39DRAFT_199935</name>
</gene>
<feature type="transmembrane region" description="Helical" evidence="6">
    <location>
        <begin position="178"/>
        <end position="195"/>
    </location>
</feature>
<feature type="transmembrane region" description="Helical" evidence="6">
    <location>
        <begin position="429"/>
        <end position="454"/>
    </location>
</feature>
<organism evidence="8 9">
    <name type="scientific">Aspergillus sergii</name>
    <dbReference type="NCBI Taxonomy" id="1034303"/>
    <lineage>
        <taxon>Eukaryota</taxon>
        <taxon>Fungi</taxon>
        <taxon>Dikarya</taxon>
        <taxon>Ascomycota</taxon>
        <taxon>Pezizomycotina</taxon>
        <taxon>Eurotiomycetes</taxon>
        <taxon>Eurotiomycetidae</taxon>
        <taxon>Eurotiales</taxon>
        <taxon>Aspergillaceae</taxon>
        <taxon>Aspergillus</taxon>
        <taxon>Aspergillus subgen. Circumdati</taxon>
    </lineage>
</organism>
<evidence type="ECO:0000313" key="8">
    <source>
        <dbReference type="EMBL" id="KAE8332931.1"/>
    </source>
</evidence>
<reference evidence="9" key="1">
    <citation type="submission" date="2019-04" db="EMBL/GenBank/DDBJ databases">
        <title>Friends and foes A comparative genomics studyof 23 Aspergillus species from section Flavi.</title>
        <authorList>
            <consortium name="DOE Joint Genome Institute"/>
            <person name="Kjaerbolling I."/>
            <person name="Vesth T."/>
            <person name="Frisvad J.C."/>
            <person name="Nybo J.L."/>
            <person name="Theobald S."/>
            <person name="Kildgaard S."/>
            <person name="Isbrandt T."/>
            <person name="Kuo A."/>
            <person name="Sato A."/>
            <person name="Lyhne E.K."/>
            <person name="Kogle M.E."/>
            <person name="Wiebenga A."/>
            <person name="Kun R.S."/>
            <person name="Lubbers R.J."/>
            <person name="Makela M.R."/>
            <person name="Barry K."/>
            <person name="Chovatia M."/>
            <person name="Clum A."/>
            <person name="Daum C."/>
            <person name="Haridas S."/>
            <person name="He G."/>
            <person name="LaButti K."/>
            <person name="Lipzen A."/>
            <person name="Mondo S."/>
            <person name="Riley R."/>
            <person name="Salamov A."/>
            <person name="Simmons B.A."/>
            <person name="Magnuson J.K."/>
            <person name="Henrissat B."/>
            <person name="Mortensen U.H."/>
            <person name="Larsen T.O."/>
            <person name="Devries R.P."/>
            <person name="Grigoriev I.V."/>
            <person name="Machida M."/>
            <person name="Baker S.E."/>
            <person name="Andersen M.R."/>
        </authorList>
    </citation>
    <scope>NUCLEOTIDE SEQUENCE [LARGE SCALE GENOMIC DNA]</scope>
    <source>
        <strain evidence="9">CBS 130017</strain>
    </source>
</reference>
<evidence type="ECO:0000256" key="1">
    <source>
        <dbReference type="ARBA" id="ARBA00004141"/>
    </source>
</evidence>
<evidence type="ECO:0000313" key="9">
    <source>
        <dbReference type="Proteomes" id="UP000325945"/>
    </source>
</evidence>
<feature type="transmembrane region" description="Helical" evidence="6">
    <location>
        <begin position="330"/>
        <end position="348"/>
    </location>
</feature>
<proteinExistence type="predicted"/>
<feature type="transmembrane region" description="Helical" evidence="6">
    <location>
        <begin position="266"/>
        <end position="287"/>
    </location>
</feature>
<protein>
    <submittedName>
        <fullName evidence="8">Major facilitator superfamily domain-containing protein</fullName>
    </submittedName>
</protein>
<feature type="transmembrane region" description="Helical" evidence="6">
    <location>
        <begin position="299"/>
        <end position="318"/>
    </location>
</feature>
<feature type="transmembrane region" description="Helical" evidence="6">
    <location>
        <begin position="354"/>
        <end position="372"/>
    </location>
</feature>
<dbReference type="PROSITE" id="PS50850">
    <property type="entry name" value="MFS"/>
    <property type="match status" value="1"/>
</dbReference>
<dbReference type="EMBL" id="ML741764">
    <property type="protein sequence ID" value="KAE8332931.1"/>
    <property type="molecule type" value="Genomic_DNA"/>
</dbReference>
<evidence type="ECO:0000256" key="2">
    <source>
        <dbReference type="ARBA" id="ARBA00022448"/>
    </source>
</evidence>
<dbReference type="PANTHER" id="PTHR23506">
    <property type="entry name" value="GH10249P"/>
    <property type="match status" value="1"/>
</dbReference>
<feature type="transmembrane region" description="Helical" evidence="6">
    <location>
        <begin position="61"/>
        <end position="81"/>
    </location>
</feature>
<accession>A0A5N6XI63</accession>
<feature type="transmembrane region" description="Helical" evidence="6">
    <location>
        <begin position="93"/>
        <end position="114"/>
    </location>
</feature>
<name>A0A5N6XI63_9EURO</name>
<dbReference type="InterPro" id="IPR020846">
    <property type="entry name" value="MFS_dom"/>
</dbReference>
<sequence>MVDQMTRTLLQVRSSKAFLVFAVCFAISTDMMLYGLIVPFAPTALHEKAGLPLEDVPRWTSILLTLYGAANAIVSPVCGYITDRVQSRQRPFLMGLLTLAAATALLCVGKHLSLWIIGRLLQGASAAVVSTVGIALLVDNFDGEAALGQTLGYVAMATIVGTTAGPLLGGVLYEHGGYYAPFGLAFGLLVLDFIFRLAMIDSRAIVEHSNSGHPSTSDEASWIDNSIVDKKQTVVESEVSKPLHENSRSGGSTLILLRSPRMLTALLVYLIISTSMTSFDSVLPIFVHDTFSWAQTAQGLIFICLMVPQVMSPLYGYTIDRWPRLRRYQAAVALLSAVPILVCFRYVAQNTLQDKVLLCVLLTLLGTCFAILEPPIMVEMSCIVEELQSQHPGIFGKGGATAFSYGLCNCAFAAGAMAGPFLGGWVSDAYGWATMGWVLALPLGASSLLVLGFFR</sequence>
<feature type="transmembrane region" description="Helical" evidence="6">
    <location>
        <begin position="150"/>
        <end position="172"/>
    </location>
</feature>
<dbReference type="SUPFAM" id="SSF103473">
    <property type="entry name" value="MFS general substrate transporter"/>
    <property type="match status" value="1"/>
</dbReference>
<dbReference type="Proteomes" id="UP000325945">
    <property type="component" value="Unassembled WGS sequence"/>
</dbReference>
<feature type="domain" description="Major facilitator superfamily (MFS) profile" evidence="7">
    <location>
        <begin position="16"/>
        <end position="455"/>
    </location>
</feature>
<keyword evidence="3 6" id="KW-0812">Transmembrane</keyword>
<dbReference type="Gene3D" id="1.20.1250.20">
    <property type="entry name" value="MFS general substrate transporter like domains"/>
    <property type="match status" value="2"/>
</dbReference>
<comment type="subcellular location">
    <subcellularLocation>
        <location evidence="1">Membrane</location>
        <topology evidence="1">Multi-pass membrane protein</topology>
    </subcellularLocation>
</comment>